<sequence>MIYHVSCHLLTYEIAFFRVMGAHKTFLIKRKYARAQKSNRPLPQWVRMKTGNKIRYNAKLLSCFQPIQYVCHQNRQVHSTLLIIQVTLWLSF</sequence>
<organism evidence="1 2">
    <name type="scientific">Panagrolaimus sp. JU765</name>
    <dbReference type="NCBI Taxonomy" id="591449"/>
    <lineage>
        <taxon>Eukaryota</taxon>
        <taxon>Metazoa</taxon>
        <taxon>Ecdysozoa</taxon>
        <taxon>Nematoda</taxon>
        <taxon>Chromadorea</taxon>
        <taxon>Rhabditida</taxon>
        <taxon>Tylenchina</taxon>
        <taxon>Panagrolaimomorpha</taxon>
        <taxon>Panagrolaimoidea</taxon>
        <taxon>Panagrolaimidae</taxon>
        <taxon>Panagrolaimus</taxon>
    </lineage>
</organism>
<evidence type="ECO:0000313" key="1">
    <source>
        <dbReference type="Proteomes" id="UP000887576"/>
    </source>
</evidence>
<dbReference type="WBParaSite" id="JU765_v2.g15299.t1">
    <property type="protein sequence ID" value="JU765_v2.g15299.t1"/>
    <property type="gene ID" value="JU765_v2.g15299"/>
</dbReference>
<name>A0AC34QDM1_9BILA</name>
<reference evidence="2" key="1">
    <citation type="submission" date="2022-11" db="UniProtKB">
        <authorList>
            <consortium name="WormBaseParasite"/>
        </authorList>
    </citation>
    <scope>IDENTIFICATION</scope>
</reference>
<proteinExistence type="predicted"/>
<evidence type="ECO:0000313" key="2">
    <source>
        <dbReference type="WBParaSite" id="JU765_v2.g15299.t1"/>
    </source>
</evidence>
<protein>
    <submittedName>
        <fullName evidence="2">Ribosomal protein L39</fullName>
    </submittedName>
</protein>
<dbReference type="Proteomes" id="UP000887576">
    <property type="component" value="Unplaced"/>
</dbReference>
<accession>A0AC34QDM1</accession>